<dbReference type="Pfam" id="PF09650">
    <property type="entry name" value="PHA_gran_rgn"/>
    <property type="match status" value="1"/>
</dbReference>
<reference evidence="1" key="1">
    <citation type="submission" date="2017-08" db="EMBL/GenBank/DDBJ databases">
        <authorList>
            <person name="Imhoff J.F."/>
            <person name="Rahn T."/>
            <person name="Kuenzel S."/>
            <person name="Neulinger S.C."/>
        </authorList>
    </citation>
    <scope>NUCLEOTIDE SEQUENCE</scope>
    <source>
        <strain evidence="1">DSM 11080</strain>
    </source>
</reference>
<name>A0AAJ0U7N1_9GAMM</name>
<protein>
    <recommendedName>
        <fullName evidence="3">Polyhydroxyalkanoic acid system protein</fullName>
    </recommendedName>
</protein>
<evidence type="ECO:0000313" key="1">
    <source>
        <dbReference type="EMBL" id="MBK1706824.1"/>
    </source>
</evidence>
<comment type="caution">
    <text evidence="1">The sequence shown here is derived from an EMBL/GenBank/DDBJ whole genome shotgun (WGS) entry which is preliminary data.</text>
</comment>
<accession>A0AAJ0U7N1</accession>
<dbReference type="RefSeq" id="WP_200348300.1">
    <property type="nucleotide sequence ID" value="NZ_NRSJ01000052.1"/>
</dbReference>
<dbReference type="InterPro" id="IPR013433">
    <property type="entry name" value="PHA_gran_rgn"/>
</dbReference>
<evidence type="ECO:0000313" key="2">
    <source>
        <dbReference type="Proteomes" id="UP001296776"/>
    </source>
</evidence>
<dbReference type="EMBL" id="NRSJ01000052">
    <property type="protein sequence ID" value="MBK1706824.1"/>
    <property type="molecule type" value="Genomic_DNA"/>
</dbReference>
<dbReference type="AlphaFoldDB" id="A0AAJ0U7N1"/>
<dbReference type="NCBIfam" id="TIGR02610">
    <property type="entry name" value="PHA_gran_rgn"/>
    <property type="match status" value="1"/>
</dbReference>
<reference evidence="1" key="2">
    <citation type="journal article" date="2020" name="Microorganisms">
        <title>Osmotic Adaptation and Compatible Solute Biosynthesis of Phototrophic Bacteria as Revealed from Genome Analyses.</title>
        <authorList>
            <person name="Imhoff J.F."/>
            <person name="Rahn T."/>
            <person name="Kunzel S."/>
            <person name="Keller A."/>
            <person name="Neulinger S.C."/>
        </authorList>
    </citation>
    <scope>NUCLEOTIDE SEQUENCE</scope>
    <source>
        <strain evidence="1">DSM 11080</strain>
    </source>
</reference>
<gene>
    <name evidence="1" type="ORF">CKO40_20345</name>
</gene>
<dbReference type="Proteomes" id="UP001296776">
    <property type="component" value="Unassembled WGS sequence"/>
</dbReference>
<keyword evidence="2" id="KW-1185">Reference proteome</keyword>
<sequence length="104" mass="11599">MSKIHVARAHHLGLDAARAEVERIAARVRDEYGAEYQWEGDVLHFKRAGISGAIAVADDSMDLTIRLGLLLTPMKPQIEERLTRKIDEALARYQAQHDDGGQGH</sequence>
<evidence type="ECO:0008006" key="3">
    <source>
        <dbReference type="Google" id="ProtNLM"/>
    </source>
</evidence>
<organism evidence="1 2">
    <name type="scientific">Halochromatium glycolicum</name>
    <dbReference type="NCBI Taxonomy" id="85075"/>
    <lineage>
        <taxon>Bacteria</taxon>
        <taxon>Pseudomonadati</taxon>
        <taxon>Pseudomonadota</taxon>
        <taxon>Gammaproteobacteria</taxon>
        <taxon>Chromatiales</taxon>
        <taxon>Chromatiaceae</taxon>
        <taxon>Halochromatium</taxon>
    </lineage>
</organism>
<proteinExistence type="predicted"/>